<dbReference type="STRING" id="1618665.UY55_C0003G0018"/>
<reference evidence="1 2" key="1">
    <citation type="journal article" date="2015" name="Nature">
        <title>rRNA introns, odd ribosomes, and small enigmatic genomes across a large radiation of phyla.</title>
        <authorList>
            <person name="Brown C.T."/>
            <person name="Hug L.A."/>
            <person name="Thomas B.C."/>
            <person name="Sharon I."/>
            <person name="Castelle C.J."/>
            <person name="Singh A."/>
            <person name="Wilkins M.J."/>
            <person name="Williams K.H."/>
            <person name="Banfield J.F."/>
        </authorList>
    </citation>
    <scope>NUCLEOTIDE SEQUENCE [LARGE SCALE GENOMIC DNA]</scope>
</reference>
<dbReference type="PATRIC" id="fig|1618665.3.peg.543"/>
<dbReference type="Proteomes" id="UP000034224">
    <property type="component" value="Unassembled WGS sequence"/>
</dbReference>
<dbReference type="EMBL" id="LCQK01000003">
    <property type="protein sequence ID" value="KKW14802.1"/>
    <property type="molecule type" value="Genomic_DNA"/>
</dbReference>
<sequence>MQPTNHKIYILILVLTLVLIPQMHSAVAFVGPSAGQTPGTGGGALQLDAKRNLGFGTTSSTPASAFDAASTDSGSTAHGYVYMVASTTNPGIGLKNLTSGNVWLWSARNFGPLQLYRESASLPGLVVMEISPTGEIGVNVRATSTARFKVGGSVEATGSFVGSFSGAVVAGNVSSDVFGRLQGNGNFAFPASVGVATSSKDGLPQSLSVYGNAYVSGSVGIGTTGPGAKLDVAGTLLADTTITVGSADSIQFIADSTAANDTAIVAYLSLRRNNIEKGWLGFGSSGDTDLTIYNGISGGDIILTGAGSNNVGIGTTSPELKLDVNGDVKLGNRRIVTGTRDIGAAMNDWVEIGTINHGAGIDVDITITGHWTGNLFSHRFKMSATFYPGGASTNWVELPMIEGSDYNGVQTMAVDAQYVSNGNYKLRVRKIGGSANAGGFTFILRYDNGTFTASSASGSTGVVAAGYRGQPGWKFPAVADKFAATTEGLFITSGGNVGIGTTAPAGTLTVKANTNGWEGGLRLIRNGGTDYWDVHPEDTATALYFGFNGGAKMIIEGTTGNVGIGTTDPQAALDVGSGGIRLGGVTRTTWPAGVDAPIYETSIYGANGDLPWRTTATAPQTMRYVYGPFSYAMPSCASGYSRQHRLYAEFVDSITTGGQKVYVRIYFDDGAFRDFDIGATWGGAPSYRTTLSGLFAESNTNHAYIQAWINGVSGPYLEIRKLEIWTYCI</sequence>
<comment type="caution">
    <text evidence="1">The sequence shown here is derived from an EMBL/GenBank/DDBJ whole genome shotgun (WGS) entry which is preliminary data.</text>
</comment>
<protein>
    <submittedName>
        <fullName evidence="1">Uncharacterized protein</fullName>
    </submittedName>
</protein>
<organism evidence="1 2">
    <name type="scientific">Candidatus Jorgensenbacteria bacterium GW2011_GWB1_50_10</name>
    <dbReference type="NCBI Taxonomy" id="1618665"/>
    <lineage>
        <taxon>Bacteria</taxon>
        <taxon>Candidatus Joergenseniibacteriota</taxon>
    </lineage>
</organism>
<proteinExistence type="predicted"/>
<accession>A0A0G1YII7</accession>
<evidence type="ECO:0000313" key="2">
    <source>
        <dbReference type="Proteomes" id="UP000034224"/>
    </source>
</evidence>
<evidence type="ECO:0000313" key="1">
    <source>
        <dbReference type="EMBL" id="KKW14802.1"/>
    </source>
</evidence>
<name>A0A0G1YII7_9BACT</name>
<gene>
    <name evidence="1" type="ORF">UY55_C0003G0018</name>
</gene>
<dbReference type="AlphaFoldDB" id="A0A0G1YII7"/>